<dbReference type="Gene3D" id="1.10.10.10">
    <property type="entry name" value="Winged helix-like DNA-binding domain superfamily/Winged helix DNA-binding domain"/>
    <property type="match status" value="1"/>
</dbReference>
<dbReference type="InterPro" id="IPR009057">
    <property type="entry name" value="Homeodomain-like_sf"/>
</dbReference>
<dbReference type="AlphaFoldDB" id="A0A917BBJ7"/>
<dbReference type="Pfam" id="PF04255">
    <property type="entry name" value="DUF433"/>
    <property type="match status" value="1"/>
</dbReference>
<dbReference type="Proteomes" id="UP000649179">
    <property type="component" value="Unassembled WGS sequence"/>
</dbReference>
<dbReference type="PANTHER" id="PTHR34849">
    <property type="entry name" value="SSL5025 PROTEIN"/>
    <property type="match status" value="1"/>
</dbReference>
<evidence type="ECO:0008006" key="3">
    <source>
        <dbReference type="Google" id="ProtNLM"/>
    </source>
</evidence>
<dbReference type="EMBL" id="BMKQ01000001">
    <property type="protein sequence ID" value="GGF35110.1"/>
    <property type="molecule type" value="Genomic_DNA"/>
</dbReference>
<evidence type="ECO:0000313" key="1">
    <source>
        <dbReference type="EMBL" id="GGF35110.1"/>
    </source>
</evidence>
<sequence length="74" mass="7912">MALLDRIAIDPEVVHGRPAVRGTRMRVSDVLSLLASGADEAEILDDYPYLTSEDIRACLAYAAAQADHAVVDAS</sequence>
<dbReference type="InterPro" id="IPR036388">
    <property type="entry name" value="WH-like_DNA-bd_sf"/>
</dbReference>
<reference evidence="1" key="2">
    <citation type="submission" date="2020-09" db="EMBL/GenBank/DDBJ databases">
        <authorList>
            <person name="Sun Q."/>
            <person name="Zhou Y."/>
        </authorList>
    </citation>
    <scope>NUCLEOTIDE SEQUENCE</scope>
    <source>
        <strain evidence="1">CGMCC 1.16067</strain>
    </source>
</reference>
<keyword evidence="2" id="KW-1185">Reference proteome</keyword>
<evidence type="ECO:0000313" key="2">
    <source>
        <dbReference type="Proteomes" id="UP000649179"/>
    </source>
</evidence>
<protein>
    <recommendedName>
        <fullName evidence="3">DUF433 domain-containing protein</fullName>
    </recommendedName>
</protein>
<dbReference type="PANTHER" id="PTHR34849:SF3">
    <property type="entry name" value="SSR2962 PROTEIN"/>
    <property type="match status" value="1"/>
</dbReference>
<proteinExistence type="predicted"/>
<reference evidence="1" key="1">
    <citation type="journal article" date="2014" name="Int. J. Syst. Evol. Microbiol.">
        <title>Complete genome sequence of Corynebacterium casei LMG S-19264T (=DSM 44701T), isolated from a smear-ripened cheese.</title>
        <authorList>
            <consortium name="US DOE Joint Genome Institute (JGI-PGF)"/>
            <person name="Walter F."/>
            <person name="Albersmeier A."/>
            <person name="Kalinowski J."/>
            <person name="Ruckert C."/>
        </authorList>
    </citation>
    <scope>NUCLEOTIDE SEQUENCE</scope>
    <source>
        <strain evidence="1">CGMCC 1.16067</strain>
    </source>
</reference>
<comment type="caution">
    <text evidence="1">The sequence shown here is derived from an EMBL/GenBank/DDBJ whole genome shotgun (WGS) entry which is preliminary data.</text>
</comment>
<accession>A0A917BBJ7</accession>
<gene>
    <name evidence="1" type="ORF">GCM10011519_05690</name>
</gene>
<dbReference type="InterPro" id="IPR007367">
    <property type="entry name" value="DUF433"/>
</dbReference>
<organism evidence="1 2">
    <name type="scientific">Marmoricola endophyticus</name>
    <dbReference type="NCBI Taxonomy" id="2040280"/>
    <lineage>
        <taxon>Bacteria</taxon>
        <taxon>Bacillati</taxon>
        <taxon>Actinomycetota</taxon>
        <taxon>Actinomycetes</taxon>
        <taxon>Propionibacteriales</taxon>
        <taxon>Nocardioidaceae</taxon>
        <taxon>Marmoricola</taxon>
    </lineage>
</organism>
<name>A0A917BBJ7_9ACTN</name>
<dbReference type="RefSeq" id="WP_188778038.1">
    <property type="nucleotide sequence ID" value="NZ_BMKQ01000001.1"/>
</dbReference>
<dbReference type="SUPFAM" id="SSF46689">
    <property type="entry name" value="Homeodomain-like"/>
    <property type="match status" value="1"/>
</dbReference>